<feature type="compositionally biased region" description="Polar residues" evidence="5">
    <location>
        <begin position="596"/>
        <end position="610"/>
    </location>
</feature>
<evidence type="ECO:0000313" key="8">
    <source>
        <dbReference type="Proteomes" id="UP000019149"/>
    </source>
</evidence>
<feature type="compositionally biased region" description="Low complexity" evidence="5">
    <location>
        <begin position="1320"/>
        <end position="1331"/>
    </location>
</feature>
<keyword evidence="8" id="KW-1185">Reference proteome</keyword>
<dbReference type="Proteomes" id="UP000019149">
    <property type="component" value="Unassembled WGS sequence"/>
</dbReference>
<evidence type="ECO:0000256" key="5">
    <source>
        <dbReference type="SAM" id="MobiDB-lite"/>
    </source>
</evidence>
<feature type="compositionally biased region" description="Basic residues" evidence="5">
    <location>
        <begin position="1088"/>
        <end position="1120"/>
    </location>
</feature>
<dbReference type="InterPro" id="IPR029440">
    <property type="entry name" value="DRC1_C"/>
</dbReference>
<feature type="compositionally biased region" description="Acidic residues" evidence="5">
    <location>
        <begin position="1073"/>
        <end position="1083"/>
    </location>
</feature>
<dbReference type="InterPro" id="IPR002483">
    <property type="entry name" value="PWI_dom"/>
</dbReference>
<keyword evidence="2" id="KW-0507">mRNA processing</keyword>
<feature type="compositionally biased region" description="Basic and acidic residues" evidence="5">
    <location>
        <begin position="1373"/>
        <end position="1386"/>
    </location>
</feature>
<dbReference type="InterPro" id="IPR039505">
    <property type="entry name" value="DRC1/2_N"/>
</dbReference>
<name>W6UBT4_ECHGR</name>
<feature type="compositionally biased region" description="Basic residues" evidence="5">
    <location>
        <begin position="1212"/>
        <end position="1221"/>
    </location>
</feature>
<dbReference type="Pfam" id="PF14775">
    <property type="entry name" value="NYD-SP28_assoc"/>
    <property type="match status" value="1"/>
</dbReference>
<dbReference type="STRING" id="6210.W6UBT4"/>
<evidence type="ECO:0000256" key="4">
    <source>
        <dbReference type="SAM" id="Coils"/>
    </source>
</evidence>
<feature type="compositionally biased region" description="Low complexity" evidence="5">
    <location>
        <begin position="1424"/>
        <end position="1447"/>
    </location>
</feature>
<dbReference type="GO" id="GO:0005858">
    <property type="term" value="C:axonemal dynein complex"/>
    <property type="evidence" value="ECO:0007669"/>
    <property type="project" value="InterPro"/>
</dbReference>
<dbReference type="Pfam" id="PF01480">
    <property type="entry name" value="PWI"/>
    <property type="match status" value="1"/>
</dbReference>
<feature type="compositionally biased region" description="Basic and acidic residues" evidence="5">
    <location>
        <begin position="1201"/>
        <end position="1211"/>
    </location>
</feature>
<dbReference type="OrthoDB" id="10260459at2759"/>
<dbReference type="GO" id="GO:0003352">
    <property type="term" value="P:regulation of cilium movement"/>
    <property type="evidence" value="ECO:0007669"/>
    <property type="project" value="TreeGrafter"/>
</dbReference>
<feature type="compositionally biased region" description="Basic and acidic residues" evidence="5">
    <location>
        <begin position="1344"/>
        <end position="1356"/>
    </location>
</feature>
<feature type="compositionally biased region" description="Basic and acidic residues" evidence="5">
    <location>
        <begin position="1589"/>
        <end position="1602"/>
    </location>
</feature>
<feature type="compositionally biased region" description="Basic and acidic residues" evidence="5">
    <location>
        <begin position="1145"/>
        <end position="1162"/>
    </location>
</feature>
<evidence type="ECO:0000256" key="2">
    <source>
        <dbReference type="ARBA" id="ARBA00022664"/>
    </source>
</evidence>
<feature type="compositionally biased region" description="Basic and acidic residues" evidence="5">
    <location>
        <begin position="1121"/>
        <end position="1136"/>
    </location>
</feature>
<dbReference type="SMART" id="SM00311">
    <property type="entry name" value="PWI"/>
    <property type="match status" value="1"/>
</dbReference>
<dbReference type="CTD" id="36341992"/>
<gene>
    <name evidence="7" type="ORF">EGR_06277</name>
</gene>
<evidence type="ECO:0000259" key="6">
    <source>
        <dbReference type="PROSITE" id="PS51025"/>
    </source>
</evidence>
<dbReference type="GO" id="GO:0060285">
    <property type="term" value="P:cilium-dependent cell motility"/>
    <property type="evidence" value="ECO:0007669"/>
    <property type="project" value="TreeGrafter"/>
</dbReference>
<feature type="compositionally biased region" description="Basic and acidic residues" evidence="5">
    <location>
        <begin position="1036"/>
        <end position="1046"/>
    </location>
</feature>
<evidence type="ECO:0000256" key="3">
    <source>
        <dbReference type="ARBA" id="ARBA00023054"/>
    </source>
</evidence>
<feature type="compositionally biased region" description="Low complexity" evidence="5">
    <location>
        <begin position="1396"/>
        <end position="1415"/>
    </location>
</feature>
<reference evidence="7 8" key="1">
    <citation type="journal article" date="2013" name="Nat. Genet.">
        <title>The genome of the hydatid tapeworm Echinococcus granulosus.</title>
        <authorList>
            <person name="Zheng H."/>
            <person name="Zhang W."/>
            <person name="Zhang L."/>
            <person name="Zhang Z."/>
            <person name="Li J."/>
            <person name="Lu G."/>
            <person name="Zhu Y."/>
            <person name="Wang Y."/>
            <person name="Huang Y."/>
            <person name="Liu J."/>
            <person name="Kang H."/>
            <person name="Chen J."/>
            <person name="Wang L."/>
            <person name="Chen A."/>
            <person name="Yu S."/>
            <person name="Gao Z."/>
            <person name="Jin L."/>
            <person name="Gu W."/>
            <person name="Wang Z."/>
            <person name="Zhao L."/>
            <person name="Shi B."/>
            <person name="Wen H."/>
            <person name="Lin R."/>
            <person name="Jones M.K."/>
            <person name="Brejova B."/>
            <person name="Vinar T."/>
            <person name="Zhao G."/>
            <person name="McManus D.P."/>
            <person name="Chen Z."/>
            <person name="Zhou Y."/>
            <person name="Wang S."/>
        </authorList>
    </citation>
    <scope>NUCLEOTIDE SEQUENCE [LARGE SCALE GENOMIC DNA]</scope>
</reference>
<feature type="region of interest" description="Disordered" evidence="5">
    <location>
        <begin position="570"/>
        <end position="610"/>
    </location>
</feature>
<organism evidence="7 8">
    <name type="scientific">Echinococcus granulosus</name>
    <name type="common">Hydatid tapeworm</name>
    <dbReference type="NCBI Taxonomy" id="6210"/>
    <lineage>
        <taxon>Eukaryota</taxon>
        <taxon>Metazoa</taxon>
        <taxon>Spiralia</taxon>
        <taxon>Lophotrochozoa</taxon>
        <taxon>Platyhelminthes</taxon>
        <taxon>Cestoda</taxon>
        <taxon>Eucestoda</taxon>
        <taxon>Cyclophyllidea</taxon>
        <taxon>Taeniidae</taxon>
        <taxon>Echinococcus</taxon>
        <taxon>Echinococcus granulosus group</taxon>
    </lineage>
</organism>
<feature type="domain" description="PWI" evidence="6">
    <location>
        <begin position="868"/>
        <end position="967"/>
    </location>
</feature>
<comment type="caution">
    <text evidence="7">The sequence shown here is derived from an EMBL/GenBank/DDBJ whole genome shotgun (WGS) entry which is preliminary data.</text>
</comment>
<dbReference type="PANTHER" id="PTHR21625">
    <property type="entry name" value="NYD-SP28 PROTEIN"/>
    <property type="match status" value="1"/>
</dbReference>
<dbReference type="GeneID" id="36341992"/>
<dbReference type="PANTHER" id="PTHR21625:SF1">
    <property type="entry name" value="DYNEIN REGULATORY COMPLEX PROTEIN 1"/>
    <property type="match status" value="1"/>
</dbReference>
<dbReference type="GO" id="GO:0006397">
    <property type="term" value="P:mRNA processing"/>
    <property type="evidence" value="ECO:0007669"/>
    <property type="project" value="UniProtKB-KW"/>
</dbReference>
<dbReference type="RefSeq" id="XP_024350049.1">
    <property type="nucleotide sequence ID" value="XM_024495526.1"/>
</dbReference>
<evidence type="ECO:0000256" key="1">
    <source>
        <dbReference type="ARBA" id="ARBA00009688"/>
    </source>
</evidence>
<feature type="compositionally biased region" description="Basic and acidic residues" evidence="5">
    <location>
        <begin position="1493"/>
        <end position="1508"/>
    </location>
</feature>
<dbReference type="InterPro" id="IPR039750">
    <property type="entry name" value="DRC1/DRC2"/>
</dbReference>
<feature type="compositionally biased region" description="Basic and acidic residues" evidence="5">
    <location>
        <begin position="1225"/>
        <end position="1269"/>
    </location>
</feature>
<feature type="region of interest" description="Disordered" evidence="5">
    <location>
        <begin position="980"/>
        <end position="1663"/>
    </location>
</feature>
<evidence type="ECO:0000313" key="7">
    <source>
        <dbReference type="EMBL" id="EUB58853.1"/>
    </source>
</evidence>
<feature type="compositionally biased region" description="Basic and acidic residues" evidence="5">
    <location>
        <begin position="1615"/>
        <end position="1637"/>
    </location>
</feature>
<feature type="compositionally biased region" description="Basic and acidic residues" evidence="5">
    <location>
        <begin position="1282"/>
        <end position="1299"/>
    </location>
</feature>
<feature type="compositionally biased region" description="Basic residues" evidence="5">
    <location>
        <begin position="1454"/>
        <end position="1492"/>
    </location>
</feature>
<sequence>MYANTVAMDMHTRKLYFGHEEDRDKGPSANSDDLEERIAARRLRISERVASLRPDYFDEKASIDEEAAVTATSNPLANAQVALSAQRIVNLCRNGNAFITNLKVACDARENLRRVEEEELDNVRQAKFDAEQKATTKLFEEVEEKWEEAKTTKGAHELHDIFEELKTNCAKIIDEKNKLIYDIHLELKAKDDHFVKELRKRTEDVDIMVERMESQMKSMQRAYDFELKEIEKAFLQDREDLLREQTTDWEDFMRELRKKQEDYLEERKNRITELEELIQKLRINHTEEFNALKLRLTTEVQNMETDLQQMKAMYQLNLEKLEYNFQVLKRRDEENTFTRSQQKRKITQLQDQLNRLRVFSKKQEESLRHENLVLSDDYKKMMEAFRDLQKKSKSLIKFEEQNFRDVWNMNEDELRKDAEKLMAADKVIMEQQLGLTWTPPEVPFMNNSGPISLAEKERRTTSIAARALQLPTYKSRSVNIRKLPKCRLPQTLKEAPKEIVGQFLTMLAFEPEFLIEVKVKKLLKDLPFDDQKLIRLDAVLNVLKVNSEELLDKLFTYFILPCDSRRPQPLTMSPPVSAAFGQDMQPDGEKSEPQECESQSTTPPESLAQTEAPTFNEEVEFSAIRLIDPIDVPQVLHRFAVENCVHATVAAFERAMENTAPVTTSSPEDVVNEAEEKDGATKATHRISARQQDLLDMEMDREHWYKYLNTFAPDEKRRMWAGLKQTLQRYLTILQARSRLIVENEALRSQNIELRHLLQLYSQSQWSPWMQQKDLELYKGRKVLYSSNERKEELSQYIKSPIVKGINPLIHFVVYESNLEIKILIGCKVGGIAWLTSDSKMTDAGFFKGTNTDQDSRFADKKKKLLKSMKFGDNLNEKVDTQRVNVDSIKPWIVKRITELLSYEDDIVCDFVVNMLSEQFPDPKDIQINLTAFLGSKSARIFVTELWDLLLSAMNTTGGVPAILLEARKAEILGSKAQEERFRAEQASRQSEGGSAGSGGGMVNRPRERGDGPSPNHPTSPIAANQRHRSPPSPPRGERKEVDSRGRNRHRYSSSPDSERERSRSRRRRREEEEAEAEAAEQSDWDRRRRRHRRSYSRSPSSHRRDYHRHHHRRGHRSPRDRRYEEMEVEADIRSFHERRRPRLSSREGRRPREEERERVVHNADGPICVPRAGTPSPPPPPSQRQQSSPLTDAKVNGGKTDAEESVERSHRGGKSPRRGVTRSPPREDRSRRTDEVYREERRPRDLDTDKRAYKERSSWRRDDSYERRRSGRLTMENETYVEEHRRHDNHEELEDRTKLRQRRDKKPVEEREELEQHQQRLMPSTSSSSRRSPEGPTLPPGERGGRKDRREREDAPQASPEGPELPKGLAKQRKEKEEEKVEKVQKKTKKRRDSSSSSSSSSSSTSSSSSSSESSSDEEESSDSSSSDSDSSSNESDSSSSSSSSSDDSDVRRKGKKGKNSKAHGKKGKSTKRRKMRKLKAKEKSMKKKKREMQMLKESTKKNKREPQQLLSPEGPKLPPPAGELESPGVEWKEKRREGDVNEAPSSTSSSSSEESYSDSSSSSSSSSTSSSSEEKREKWRKGLSKHAPRDDDAVEGDKERGRKRHNDVNVTESRGDGGKRRRRTGDADVTEGRDKEEEEDEDGLSRRRGSSSRSEEDRLRRRALESLKRKNAAAEASRLMDSA</sequence>
<proteinExistence type="inferred from homology"/>
<dbReference type="KEGG" id="egl:EGR_06277"/>
<dbReference type="PROSITE" id="PS51025">
    <property type="entry name" value="PWI"/>
    <property type="match status" value="1"/>
</dbReference>
<protein>
    <recommendedName>
        <fullName evidence="6">PWI domain-containing protein</fullName>
    </recommendedName>
</protein>
<dbReference type="GO" id="GO:0070286">
    <property type="term" value="P:axonemal dynein complex assembly"/>
    <property type="evidence" value="ECO:0007669"/>
    <property type="project" value="InterPro"/>
</dbReference>
<accession>W6UBT4</accession>
<dbReference type="InterPro" id="IPR036483">
    <property type="entry name" value="PWI_dom_sf"/>
</dbReference>
<feature type="compositionally biased region" description="Low complexity" evidence="5">
    <location>
        <begin position="1547"/>
        <end position="1573"/>
    </location>
</feature>
<comment type="similarity">
    <text evidence="1">Belongs to the DRC1 family.</text>
</comment>
<feature type="compositionally biased region" description="Basic and acidic residues" evidence="5">
    <location>
        <begin position="1532"/>
        <end position="1541"/>
    </location>
</feature>
<feature type="coiled-coil region" evidence="4">
    <location>
        <begin position="257"/>
        <end position="331"/>
    </location>
</feature>
<dbReference type="Gene3D" id="1.20.1390.10">
    <property type="entry name" value="PWI domain"/>
    <property type="match status" value="1"/>
</dbReference>
<dbReference type="SUPFAM" id="SSF101233">
    <property type="entry name" value="PWI domain"/>
    <property type="match status" value="1"/>
</dbReference>
<dbReference type="EMBL" id="APAU02000054">
    <property type="protein sequence ID" value="EUB58853.1"/>
    <property type="molecule type" value="Genomic_DNA"/>
</dbReference>
<feature type="compositionally biased region" description="Basic and acidic residues" evidence="5">
    <location>
        <begin position="1307"/>
        <end position="1319"/>
    </location>
</feature>
<dbReference type="Pfam" id="PF14772">
    <property type="entry name" value="NYD-SP28"/>
    <property type="match status" value="1"/>
</dbReference>
<keyword evidence="3 4" id="KW-0175">Coiled coil</keyword>
<feature type="coiled-coil region" evidence="4">
    <location>
        <begin position="195"/>
        <end position="229"/>
    </location>
</feature>